<accession>A0ACC3AYZ4</accession>
<evidence type="ECO:0000313" key="2">
    <source>
        <dbReference type="Proteomes" id="UP001177260"/>
    </source>
</evidence>
<sequence>MAVDHSRCRYLPGDVGWPRPELWQQLNGTVGGRLIETVPLASVCHDPAYNGTDCKSLQEWWPWARYHETSPSSSVSPWFQDEECNPYTNLDQPCGQSRVVAYSINVSSAHDVQAGIAFSRQHNIRLVIKNTGHDFMGKSTGAGGLGLWIHHYDAINVLSDYNSSEYRGPALRLGAGVVTRDAYLAASQHRLRIVGGDCPSVGICGGFTQGGGHSVLSSVYGLGADQVLEWEVVTAQGAHLIATPRQHTDLYWALSGGGPGTYAVVLSMTVRAYSDAGVVGGASLTLEATGLKPAVYWGAIQSWHKTLLPLVDAGATVNYLVTASALTVEAITLVNGTGNDISTLLDPFFSYLDQHAVPPSSYATNLTTSTDFLSHYLRYFGPLPDGAYPTAQLVGGRLVPRPILQNSTSLEALISFMRNVTETTSFYVVGFAVNASMTPAQHPVAANAVLPAWRNTGVSLLLPSVWNFSLPRSVEVSRELQLTEKLEPRLRQLTPGGGGYLNEANFMLRTWKEDFYGDNYNQLRAVKQLYDPEDLFYALRAVGSDAWTEGPDGRLCRS</sequence>
<organism evidence="1 2">
    <name type="scientific">Aspergillus melleus</name>
    <dbReference type="NCBI Taxonomy" id="138277"/>
    <lineage>
        <taxon>Eukaryota</taxon>
        <taxon>Fungi</taxon>
        <taxon>Dikarya</taxon>
        <taxon>Ascomycota</taxon>
        <taxon>Pezizomycotina</taxon>
        <taxon>Eurotiomycetes</taxon>
        <taxon>Eurotiomycetidae</taxon>
        <taxon>Eurotiales</taxon>
        <taxon>Aspergillaceae</taxon>
        <taxon>Aspergillus</taxon>
        <taxon>Aspergillus subgen. Circumdati</taxon>
    </lineage>
</organism>
<dbReference type="Proteomes" id="UP001177260">
    <property type="component" value="Unassembled WGS sequence"/>
</dbReference>
<reference evidence="1 2" key="1">
    <citation type="journal article" date="2023" name="ACS Omega">
        <title>Identification of the Neoaspergillic Acid Biosynthesis Gene Cluster by Establishing an In Vitro CRISPR-Ribonucleoprotein Genetic System in Aspergillus melleus.</title>
        <authorList>
            <person name="Yuan B."/>
            <person name="Grau M.F."/>
            <person name="Murata R.M."/>
            <person name="Torok T."/>
            <person name="Venkateswaran K."/>
            <person name="Stajich J.E."/>
            <person name="Wang C.C.C."/>
        </authorList>
    </citation>
    <scope>NUCLEOTIDE SEQUENCE [LARGE SCALE GENOMIC DNA]</scope>
    <source>
        <strain evidence="1 2">IMV 1140</strain>
    </source>
</reference>
<evidence type="ECO:0000313" key="1">
    <source>
        <dbReference type="EMBL" id="KAK1143046.1"/>
    </source>
</evidence>
<name>A0ACC3AYZ4_9EURO</name>
<comment type="caution">
    <text evidence="1">The sequence shown here is derived from an EMBL/GenBank/DDBJ whole genome shotgun (WGS) entry which is preliminary data.</text>
</comment>
<gene>
    <name evidence="1" type="ORF">N8T08_007110</name>
</gene>
<proteinExistence type="predicted"/>
<dbReference type="EMBL" id="JAOPJF010000044">
    <property type="protein sequence ID" value="KAK1143046.1"/>
    <property type="molecule type" value="Genomic_DNA"/>
</dbReference>
<keyword evidence="2" id="KW-1185">Reference proteome</keyword>
<protein>
    <submittedName>
        <fullName evidence="1">Uncharacterized protein</fullName>
    </submittedName>
</protein>